<proteinExistence type="predicted"/>
<dbReference type="PROSITE" id="PS50181">
    <property type="entry name" value="FBOX"/>
    <property type="match status" value="1"/>
</dbReference>
<protein>
    <recommendedName>
        <fullName evidence="1">F-box domain-containing protein</fullName>
    </recommendedName>
</protein>
<dbReference type="Pfam" id="PF00646">
    <property type="entry name" value="F-box"/>
    <property type="match status" value="1"/>
</dbReference>
<organism evidence="2 4">
    <name type="scientific">Rhizophagus clarus</name>
    <dbReference type="NCBI Taxonomy" id="94130"/>
    <lineage>
        <taxon>Eukaryota</taxon>
        <taxon>Fungi</taxon>
        <taxon>Fungi incertae sedis</taxon>
        <taxon>Mucoromycota</taxon>
        <taxon>Glomeromycotina</taxon>
        <taxon>Glomeromycetes</taxon>
        <taxon>Glomerales</taxon>
        <taxon>Glomeraceae</taxon>
        <taxon>Rhizophagus</taxon>
    </lineage>
</organism>
<evidence type="ECO:0000313" key="3">
    <source>
        <dbReference type="EMBL" id="GES92299.1"/>
    </source>
</evidence>
<dbReference type="InterPro" id="IPR036047">
    <property type="entry name" value="F-box-like_dom_sf"/>
</dbReference>
<evidence type="ECO:0000259" key="1">
    <source>
        <dbReference type="PROSITE" id="PS50181"/>
    </source>
</evidence>
<comment type="caution">
    <text evidence="2">The sequence shown here is derived from an EMBL/GenBank/DDBJ whole genome shotgun (WGS) entry which is preliminary data.</text>
</comment>
<reference evidence="3" key="2">
    <citation type="submission" date="2019-10" db="EMBL/GenBank/DDBJ databases">
        <title>Conservation and host-specific expression of non-tandemly repeated heterogenous ribosome RNA gene in arbuscular mycorrhizal fungi.</title>
        <authorList>
            <person name="Maeda T."/>
            <person name="Kobayashi Y."/>
            <person name="Nakagawa T."/>
            <person name="Ezawa T."/>
            <person name="Yamaguchi K."/>
            <person name="Bino T."/>
            <person name="Nishimoto Y."/>
            <person name="Shigenobu S."/>
            <person name="Kawaguchi M."/>
        </authorList>
    </citation>
    <scope>NUCLEOTIDE SEQUENCE</scope>
    <source>
        <strain evidence="3">HR1</strain>
    </source>
</reference>
<evidence type="ECO:0000313" key="4">
    <source>
        <dbReference type="Proteomes" id="UP000247702"/>
    </source>
</evidence>
<sequence length="463" mass="54775">MEIVPLISSHENTSAAPSQKPFSGACPSLIHVPVDIFIELCSHLPHYDLLTLMYVCRQFHYWLSSTTSYITRDIWRTSRLKFDEHMKLDPPEGMDEISFIKLSMIEKKCQVCKSDQDIPKIYWAFRVRLCIKCFRKRVTLADSIPMWARDPIDITLVLPHEYFVTSRNIKKIVYWTFELASTIQECLLVPNEELGDWIFYKQKIAKNKIEDALKRTKNDKSRLDWLLKKKKDYLDQIVKKLESIRDDSGKRIYFNKHILAQHTYKKAQSTLNTPFMDTDPWPNLLEKLKKEYYENIIIKQHRRSIVYRIIQLLTSYRKLSVTKGEIFLNDPVLDCLEWCPTFIKPPERLNDVDDVIRRIRIEAREHLKKKLRRRNGPFSTIEGCIKLLTQCETCAPLFKCKLCWGSGRKSYNSYDEVSRHLTCQGTHNLYYSDIDDSMIEVDRENVKKLISFWLSKVLLKKVT</sequence>
<gene>
    <name evidence="3" type="ORF">RCL2_001908400</name>
    <name evidence="2" type="ORF">RclHR1_00030013</name>
</gene>
<reference evidence="2 4" key="1">
    <citation type="submission" date="2017-11" db="EMBL/GenBank/DDBJ databases">
        <title>The genome of Rhizophagus clarus HR1 reveals common genetic basis of auxotrophy among arbuscular mycorrhizal fungi.</title>
        <authorList>
            <person name="Kobayashi Y."/>
        </authorList>
    </citation>
    <scope>NUCLEOTIDE SEQUENCE [LARGE SCALE GENOMIC DNA]</scope>
    <source>
        <strain evidence="2 4">HR1</strain>
    </source>
</reference>
<name>A0A2Z6RZA7_9GLOM</name>
<feature type="domain" description="F-box" evidence="1">
    <location>
        <begin position="26"/>
        <end position="78"/>
    </location>
</feature>
<dbReference type="AlphaFoldDB" id="A0A2Z6RZA7"/>
<dbReference type="STRING" id="94130.A0A2Z6RZA7"/>
<dbReference type="OrthoDB" id="2322499at2759"/>
<evidence type="ECO:0000313" key="2">
    <source>
        <dbReference type="EMBL" id="GBB97456.1"/>
    </source>
</evidence>
<dbReference type="InterPro" id="IPR001810">
    <property type="entry name" value="F-box_dom"/>
</dbReference>
<dbReference type="Proteomes" id="UP000615446">
    <property type="component" value="Unassembled WGS sequence"/>
</dbReference>
<dbReference type="Proteomes" id="UP000247702">
    <property type="component" value="Unassembled WGS sequence"/>
</dbReference>
<accession>A0A2Z6RZA7</accession>
<dbReference type="EMBL" id="BEXD01002223">
    <property type="protein sequence ID" value="GBB97456.1"/>
    <property type="molecule type" value="Genomic_DNA"/>
</dbReference>
<dbReference type="CDD" id="cd09917">
    <property type="entry name" value="F-box_SF"/>
    <property type="match status" value="1"/>
</dbReference>
<keyword evidence="4" id="KW-1185">Reference proteome</keyword>
<dbReference type="SUPFAM" id="SSF81383">
    <property type="entry name" value="F-box domain"/>
    <property type="match status" value="1"/>
</dbReference>
<dbReference type="EMBL" id="BLAL01000215">
    <property type="protein sequence ID" value="GES92299.1"/>
    <property type="molecule type" value="Genomic_DNA"/>
</dbReference>